<accession>K2RGR6</accession>
<dbReference type="AlphaFoldDB" id="K2RGR6"/>
<feature type="chain" id="PRO_5003866704" evidence="2">
    <location>
        <begin position="22"/>
        <end position="157"/>
    </location>
</feature>
<feature type="region of interest" description="Disordered" evidence="1">
    <location>
        <begin position="112"/>
        <end position="157"/>
    </location>
</feature>
<evidence type="ECO:0000256" key="2">
    <source>
        <dbReference type="SAM" id="SignalP"/>
    </source>
</evidence>
<organism evidence="3 4">
    <name type="scientific">Macrophomina phaseolina (strain MS6)</name>
    <name type="common">Charcoal rot fungus</name>
    <dbReference type="NCBI Taxonomy" id="1126212"/>
    <lineage>
        <taxon>Eukaryota</taxon>
        <taxon>Fungi</taxon>
        <taxon>Dikarya</taxon>
        <taxon>Ascomycota</taxon>
        <taxon>Pezizomycotina</taxon>
        <taxon>Dothideomycetes</taxon>
        <taxon>Dothideomycetes incertae sedis</taxon>
        <taxon>Botryosphaeriales</taxon>
        <taxon>Botryosphaeriaceae</taxon>
        <taxon>Macrophomina</taxon>
    </lineage>
</organism>
<reference evidence="3 4" key="1">
    <citation type="journal article" date="2012" name="BMC Genomics">
        <title>Tools to kill: Genome of one of the most destructive plant pathogenic fungi Macrophomina phaseolina.</title>
        <authorList>
            <person name="Islam M.S."/>
            <person name="Haque M.S."/>
            <person name="Islam M.M."/>
            <person name="Emdad E.M."/>
            <person name="Halim A."/>
            <person name="Hossen Q.M.M."/>
            <person name="Hossain M.Z."/>
            <person name="Ahmed B."/>
            <person name="Rahim S."/>
            <person name="Rahman M.S."/>
            <person name="Alam M.M."/>
            <person name="Hou S."/>
            <person name="Wan X."/>
            <person name="Saito J.A."/>
            <person name="Alam M."/>
        </authorList>
    </citation>
    <scope>NUCLEOTIDE SEQUENCE [LARGE SCALE GENOMIC DNA]</scope>
    <source>
        <strain evidence="3 4">MS6</strain>
    </source>
</reference>
<protein>
    <submittedName>
        <fullName evidence="3">Uncharacterized protein</fullName>
    </submittedName>
</protein>
<keyword evidence="2" id="KW-0732">Signal</keyword>
<comment type="caution">
    <text evidence="3">The sequence shown here is derived from an EMBL/GenBank/DDBJ whole genome shotgun (WGS) entry which is preliminary data.</text>
</comment>
<feature type="non-terminal residue" evidence="3">
    <location>
        <position position="157"/>
    </location>
</feature>
<dbReference type="EMBL" id="AHHD01000711">
    <property type="protein sequence ID" value="EKG09304.1"/>
    <property type="molecule type" value="Genomic_DNA"/>
</dbReference>
<name>K2RGR6_MACPH</name>
<dbReference type="VEuPathDB" id="FungiDB:MPH_13679"/>
<proteinExistence type="predicted"/>
<sequence>MISLLLVTFLAAAARVGWCYAAPSAPQNDLGVDINSLMSSVGTELDDVSAVFGALLSEISAATPTATPTATSDVMSAIAGIFSANPTNIAQNAIQLIQNGLVPARLEGVIDGFSDESNSDDNVNSSPPGGPLYPQASDEDPSYEISESRLRGAINIP</sequence>
<dbReference type="HOGENOM" id="CLU_1690959_0_0_1"/>
<feature type="signal peptide" evidence="2">
    <location>
        <begin position="1"/>
        <end position="21"/>
    </location>
</feature>
<dbReference type="Proteomes" id="UP000007129">
    <property type="component" value="Unassembled WGS sequence"/>
</dbReference>
<gene>
    <name evidence="3" type="ORF">MPH_13679</name>
</gene>
<dbReference type="InParanoid" id="K2RGR6"/>
<dbReference type="STRING" id="1126212.K2RGR6"/>
<evidence type="ECO:0000313" key="4">
    <source>
        <dbReference type="Proteomes" id="UP000007129"/>
    </source>
</evidence>
<evidence type="ECO:0000313" key="3">
    <source>
        <dbReference type="EMBL" id="EKG09304.1"/>
    </source>
</evidence>
<evidence type="ECO:0000256" key="1">
    <source>
        <dbReference type="SAM" id="MobiDB-lite"/>
    </source>
</evidence>